<comment type="caution">
    <text evidence="1">The sequence shown here is derived from an EMBL/GenBank/DDBJ whole genome shotgun (WGS) entry which is preliminary data.</text>
</comment>
<gene>
    <name evidence="1" type="ORF">L1987_15074</name>
</gene>
<name>A0ACB9J4X5_9ASTR</name>
<sequence>MEKSRPTRFTKPEMEAALHLIQLSGESDGGGFSNSSGEVLSTSMKRRKEFACDHDEIQGSSTTDVTSGPGKIVVPEDDKDVAGSMRGKRKKFRSIVAEDGDNFVR</sequence>
<reference evidence="2" key="1">
    <citation type="journal article" date="2022" name="Mol. Ecol. Resour.">
        <title>The genomes of chicory, endive, great burdock and yacon provide insights into Asteraceae palaeo-polyploidization history and plant inulin production.</title>
        <authorList>
            <person name="Fan W."/>
            <person name="Wang S."/>
            <person name="Wang H."/>
            <person name="Wang A."/>
            <person name="Jiang F."/>
            <person name="Liu H."/>
            <person name="Zhao H."/>
            <person name="Xu D."/>
            <person name="Zhang Y."/>
        </authorList>
    </citation>
    <scope>NUCLEOTIDE SEQUENCE [LARGE SCALE GENOMIC DNA]</scope>
    <source>
        <strain evidence="2">cv. Yunnan</strain>
    </source>
</reference>
<keyword evidence="2" id="KW-1185">Reference proteome</keyword>
<organism evidence="1 2">
    <name type="scientific">Smallanthus sonchifolius</name>
    <dbReference type="NCBI Taxonomy" id="185202"/>
    <lineage>
        <taxon>Eukaryota</taxon>
        <taxon>Viridiplantae</taxon>
        <taxon>Streptophyta</taxon>
        <taxon>Embryophyta</taxon>
        <taxon>Tracheophyta</taxon>
        <taxon>Spermatophyta</taxon>
        <taxon>Magnoliopsida</taxon>
        <taxon>eudicotyledons</taxon>
        <taxon>Gunneridae</taxon>
        <taxon>Pentapetalae</taxon>
        <taxon>asterids</taxon>
        <taxon>campanulids</taxon>
        <taxon>Asterales</taxon>
        <taxon>Asteraceae</taxon>
        <taxon>Asteroideae</taxon>
        <taxon>Heliantheae alliance</taxon>
        <taxon>Millerieae</taxon>
        <taxon>Smallanthus</taxon>
    </lineage>
</organism>
<protein>
    <submittedName>
        <fullName evidence="1">Uncharacterized protein</fullName>
    </submittedName>
</protein>
<reference evidence="1 2" key="2">
    <citation type="journal article" date="2022" name="Mol. Ecol. Resour.">
        <title>The genomes of chicory, endive, great burdock and yacon provide insights into Asteraceae paleo-polyploidization history and plant inulin production.</title>
        <authorList>
            <person name="Fan W."/>
            <person name="Wang S."/>
            <person name="Wang H."/>
            <person name="Wang A."/>
            <person name="Jiang F."/>
            <person name="Liu H."/>
            <person name="Zhao H."/>
            <person name="Xu D."/>
            <person name="Zhang Y."/>
        </authorList>
    </citation>
    <scope>NUCLEOTIDE SEQUENCE [LARGE SCALE GENOMIC DNA]</scope>
    <source>
        <strain evidence="2">cv. Yunnan</strain>
        <tissue evidence="1">Leaves</tissue>
    </source>
</reference>
<evidence type="ECO:0000313" key="2">
    <source>
        <dbReference type="Proteomes" id="UP001056120"/>
    </source>
</evidence>
<evidence type="ECO:0000313" key="1">
    <source>
        <dbReference type="EMBL" id="KAI3815407.1"/>
    </source>
</evidence>
<accession>A0ACB9J4X5</accession>
<dbReference type="Proteomes" id="UP001056120">
    <property type="component" value="Linkage Group LG05"/>
</dbReference>
<dbReference type="EMBL" id="CM042022">
    <property type="protein sequence ID" value="KAI3815407.1"/>
    <property type="molecule type" value="Genomic_DNA"/>
</dbReference>
<proteinExistence type="predicted"/>